<evidence type="ECO:0000256" key="4">
    <source>
        <dbReference type="PROSITE-ProRule" id="PRU00409"/>
    </source>
</evidence>
<dbReference type="SUPFAM" id="SSF56059">
    <property type="entry name" value="Glutathione synthetase ATP-binding domain-like"/>
    <property type="match status" value="1"/>
</dbReference>
<evidence type="ECO:0000313" key="6">
    <source>
        <dbReference type="EMBL" id="NMH66077.1"/>
    </source>
</evidence>
<feature type="domain" description="ATP-grasp" evidence="5">
    <location>
        <begin position="118"/>
        <end position="299"/>
    </location>
</feature>
<reference evidence="6" key="1">
    <citation type="submission" date="2020-04" db="EMBL/GenBank/DDBJ databases">
        <title>Description of Shewanella salipaludis sp. nov., isolated from a salt marsh.</title>
        <authorList>
            <person name="Park S."/>
            <person name="Yoon J.-H."/>
        </authorList>
    </citation>
    <scope>NUCLEOTIDE SEQUENCE</scope>
    <source>
        <strain evidence="6">SHSM-M6</strain>
    </source>
</reference>
<dbReference type="AlphaFoldDB" id="A0A972G0I4"/>
<evidence type="ECO:0000259" key="5">
    <source>
        <dbReference type="PROSITE" id="PS50975"/>
    </source>
</evidence>
<dbReference type="PANTHER" id="PTHR43585:SF2">
    <property type="entry name" value="ATP-GRASP ENZYME FSQD"/>
    <property type="match status" value="1"/>
</dbReference>
<sequence length="393" mass="43026">MKPVLVLITHVENRAVTQGFVPAAVKLGYEVILVTDHGLAHRQYFSYAASTPDQILEADVFNPLAIIDMLQTRGIEPQLVFSNSDHLQTSTALVAQYFACPGKDWRLCYQAKNKAAMRARLAELMLPNVWSHCWQAEQDLPEAIPFPVVAKPREGVASMDVTLCESHAALLAYGAGRGDACILLEAYLQGPLFTLETLGDGERLQAIGGFDVTLSELPHFVETQAQWNGPICTRFREQALAQVEAFGINFGVCHSEFILTAQGPVLVEINYRSIGDGREFLLDELLPFNWFETILSLHAGAALPALETHTSAALVRYFPALASGHIGQSPEAFVQQSPHGAVRFLPLKQAGDHLSLSHSNKDYLGVLTLIGEDLQGLEASADALGQKLEWELN</sequence>
<organism evidence="6 7">
    <name type="scientific">Shewanella salipaludis</name>
    <dbReference type="NCBI Taxonomy" id="2723052"/>
    <lineage>
        <taxon>Bacteria</taxon>
        <taxon>Pseudomonadati</taxon>
        <taxon>Pseudomonadota</taxon>
        <taxon>Gammaproteobacteria</taxon>
        <taxon>Alteromonadales</taxon>
        <taxon>Shewanellaceae</taxon>
        <taxon>Shewanella</taxon>
    </lineage>
</organism>
<dbReference type="GO" id="GO:0046872">
    <property type="term" value="F:metal ion binding"/>
    <property type="evidence" value="ECO:0007669"/>
    <property type="project" value="InterPro"/>
</dbReference>
<dbReference type="EMBL" id="JAAXYH010000009">
    <property type="protein sequence ID" value="NMH66077.1"/>
    <property type="molecule type" value="Genomic_DNA"/>
</dbReference>
<dbReference type="Gene3D" id="3.30.470.20">
    <property type="entry name" value="ATP-grasp fold, B domain"/>
    <property type="match status" value="1"/>
</dbReference>
<name>A0A972G0I4_9GAMM</name>
<keyword evidence="7" id="KW-1185">Reference proteome</keyword>
<dbReference type="Proteomes" id="UP000737113">
    <property type="component" value="Unassembled WGS sequence"/>
</dbReference>
<evidence type="ECO:0000313" key="7">
    <source>
        <dbReference type="Proteomes" id="UP000737113"/>
    </source>
</evidence>
<comment type="caution">
    <text evidence="6">The sequence shown here is derived from an EMBL/GenBank/DDBJ whole genome shotgun (WGS) entry which is preliminary data.</text>
</comment>
<keyword evidence="1" id="KW-0436">Ligase</keyword>
<evidence type="ECO:0000256" key="1">
    <source>
        <dbReference type="ARBA" id="ARBA00022598"/>
    </source>
</evidence>
<accession>A0A972G0I4</accession>
<gene>
    <name evidence="6" type="ORF">HC757_12995</name>
</gene>
<dbReference type="GO" id="GO:0005524">
    <property type="term" value="F:ATP binding"/>
    <property type="evidence" value="ECO:0007669"/>
    <property type="project" value="UniProtKB-UniRule"/>
</dbReference>
<evidence type="ECO:0000256" key="2">
    <source>
        <dbReference type="ARBA" id="ARBA00022741"/>
    </source>
</evidence>
<evidence type="ECO:0000256" key="3">
    <source>
        <dbReference type="ARBA" id="ARBA00022840"/>
    </source>
</evidence>
<protein>
    <submittedName>
        <fullName evidence="6">Siderophore biosynthesis protein PvsA</fullName>
    </submittedName>
</protein>
<dbReference type="InterPro" id="IPR052032">
    <property type="entry name" value="ATP-dep_AA_Ligase"/>
</dbReference>
<proteinExistence type="predicted"/>
<keyword evidence="3 4" id="KW-0067">ATP-binding</keyword>
<dbReference type="InterPro" id="IPR011761">
    <property type="entry name" value="ATP-grasp"/>
</dbReference>
<dbReference type="PROSITE" id="PS50975">
    <property type="entry name" value="ATP_GRASP"/>
    <property type="match status" value="1"/>
</dbReference>
<dbReference type="GO" id="GO:0016874">
    <property type="term" value="F:ligase activity"/>
    <property type="evidence" value="ECO:0007669"/>
    <property type="project" value="UniProtKB-KW"/>
</dbReference>
<dbReference type="PANTHER" id="PTHR43585">
    <property type="entry name" value="FUMIPYRROLE BIOSYNTHESIS PROTEIN C"/>
    <property type="match status" value="1"/>
</dbReference>
<keyword evidence="2 4" id="KW-0547">Nucleotide-binding</keyword>
<dbReference type="RefSeq" id="WP_169564807.1">
    <property type="nucleotide sequence ID" value="NZ_JAAXYH010000009.1"/>
</dbReference>